<dbReference type="Proteomes" id="UP001432251">
    <property type="component" value="Chromosome"/>
</dbReference>
<dbReference type="EMBL" id="CP146022">
    <property type="protein sequence ID" value="WWQ68702.1"/>
    <property type="molecule type" value="Genomic_DNA"/>
</dbReference>
<name>A0ACD5ANB6_9ACTN</name>
<evidence type="ECO:0000313" key="1">
    <source>
        <dbReference type="EMBL" id="WWQ68702.1"/>
    </source>
</evidence>
<organism evidence="1 2">
    <name type="scientific">Streptomyces citrinus</name>
    <dbReference type="NCBI Taxonomy" id="3118173"/>
    <lineage>
        <taxon>Bacteria</taxon>
        <taxon>Bacillati</taxon>
        <taxon>Actinomycetota</taxon>
        <taxon>Actinomycetes</taxon>
        <taxon>Kitasatosporales</taxon>
        <taxon>Streptomycetaceae</taxon>
        <taxon>Streptomyces</taxon>
    </lineage>
</organism>
<keyword evidence="2" id="KW-1185">Reference proteome</keyword>
<gene>
    <name evidence="1" type="ORF">V2W30_38810</name>
</gene>
<accession>A0ACD5ANB6</accession>
<reference evidence="1" key="1">
    <citation type="journal article" date="2025" name="Int. J. Syst. Evol. Microbiol.">
        <title>Streptomyces citrinus sp. nov., with yellow diffusible pigment.</title>
        <authorList>
            <person name="He Y."/>
            <person name="Yang E."/>
            <person name="Xu J."/>
            <person name="Sun Y."/>
            <person name="Sun L."/>
        </authorList>
    </citation>
    <scope>NUCLEOTIDE SEQUENCE</scope>
    <source>
        <strain evidence="1">Q6</strain>
    </source>
</reference>
<protein>
    <submittedName>
        <fullName evidence="1">Uncharacterized protein</fullName>
    </submittedName>
</protein>
<proteinExistence type="predicted"/>
<sequence length="132" mass="14015">MAVTEPAIASTVLARGSSLDGPGDWALFIGIFAVYLAIGYALEYRSKRRRGARRPTKAAVEGLFTERSGADPLQRFSSRMVMLVGALAAGGAGYATRSAPMAVQIVSVGAVALAGIFAWAYFDHRTESRDET</sequence>
<evidence type="ECO:0000313" key="2">
    <source>
        <dbReference type="Proteomes" id="UP001432251"/>
    </source>
</evidence>